<dbReference type="STRING" id="1392250.A0A2I2G9K4"/>
<feature type="compositionally biased region" description="Basic and acidic residues" evidence="1">
    <location>
        <begin position="319"/>
        <end position="331"/>
    </location>
</feature>
<comment type="caution">
    <text evidence="2">The sequence shown here is derived from an EMBL/GenBank/DDBJ whole genome shotgun (WGS) entry which is preliminary data.</text>
</comment>
<feature type="region of interest" description="Disordered" evidence="1">
    <location>
        <begin position="155"/>
        <end position="244"/>
    </location>
</feature>
<feature type="compositionally biased region" description="Polar residues" evidence="1">
    <location>
        <begin position="740"/>
        <end position="751"/>
    </location>
</feature>
<organism evidence="2 3">
    <name type="scientific">Aspergillus steynii IBT 23096</name>
    <dbReference type="NCBI Taxonomy" id="1392250"/>
    <lineage>
        <taxon>Eukaryota</taxon>
        <taxon>Fungi</taxon>
        <taxon>Dikarya</taxon>
        <taxon>Ascomycota</taxon>
        <taxon>Pezizomycotina</taxon>
        <taxon>Eurotiomycetes</taxon>
        <taxon>Eurotiomycetidae</taxon>
        <taxon>Eurotiales</taxon>
        <taxon>Aspergillaceae</taxon>
        <taxon>Aspergillus</taxon>
        <taxon>Aspergillus subgen. Circumdati</taxon>
    </lineage>
</organism>
<dbReference type="VEuPathDB" id="FungiDB:P170DRAFT_188311"/>
<keyword evidence="3" id="KW-1185">Reference proteome</keyword>
<feature type="compositionally biased region" description="Polar residues" evidence="1">
    <location>
        <begin position="759"/>
        <end position="774"/>
    </location>
</feature>
<proteinExistence type="predicted"/>
<dbReference type="GeneID" id="36550393"/>
<evidence type="ECO:0000313" key="3">
    <source>
        <dbReference type="Proteomes" id="UP000234275"/>
    </source>
</evidence>
<feature type="region of interest" description="Disordered" evidence="1">
    <location>
        <begin position="567"/>
        <end position="652"/>
    </location>
</feature>
<feature type="compositionally biased region" description="Low complexity" evidence="1">
    <location>
        <begin position="498"/>
        <end position="519"/>
    </location>
</feature>
<sequence>MDLAVQSKRPRRSSFTQHLQRVLHLDKGGNSDNVQARAGLETRPVSYQQTHSKRMSDEQESHIATRTNACDYQPHAPLSSINAAPHETESRFYTTQDFASGSLEHADKSPFTKEALGSSNGGNVTSKKDRRATMRLEADRIELEKRLLKLEQAGNAQDSTALRRESRRLTKKQPLGSSSRTSSASADDTKSYSRFSSVFSRRTSRSRSSSMNGGDNGSSRRQSIGTEVTTKDESPVEPRHCTASPVPITLPVRLGAAISKGLAVTNNALLSHPKESAQSQAHHSHSGATSLDTSVSVNDQPTLGDGVASHAGHGSNPHGETDPKKASLVDSHISSDLDRASFAATLKLGRDSDIMQTEASHKQNTKARRKPSTTPGTNHGADISDSQLITPSLHPSLMRNAPTRSLAENMPQRHSKKFTSSPLAGAPTVNDLDCHSVAASIESTKLRAPTAASDKRTSGTKGSHALFSSHTTDKPNGPGTGAHSSPLDITNQKKNTNSFSSSHLLESSSSGGRPSLDSGEIATSSHAKKGSMSTLNNHKTKLPNQSIGSPLRKESQRWHFPGYVGQGERAATEPASEKARPRAIQGHTKAEGHPELKCVNAEQNSPSRDTKMSNLSLSTSVSQDQGSEEYNTADEAVSVPSPSRDEDAPAQRPVDYFSARTLRGSAQGSLEKKSPMNVLSSAVLPRSQGPSNQAKYPVYGQSVAKLFVICCHCKSWHDMPSEVYRKLAFSAVSHASTDRSFASSGSQITRSNSRHLSKKSTNAQGRSSRNTESSSQKKPESASAMPPPFLAVKCCWCEHRISKTCCQAWTTAVHLCEKQS</sequence>
<dbReference type="AlphaFoldDB" id="A0A2I2G9K4"/>
<reference evidence="2 3" key="1">
    <citation type="submission" date="2016-12" db="EMBL/GenBank/DDBJ databases">
        <title>The genomes of Aspergillus section Nigri reveals drivers in fungal speciation.</title>
        <authorList>
            <consortium name="DOE Joint Genome Institute"/>
            <person name="Vesth T.C."/>
            <person name="Nybo J."/>
            <person name="Theobald S."/>
            <person name="Brandl J."/>
            <person name="Frisvad J.C."/>
            <person name="Nielsen K.F."/>
            <person name="Lyhne E.K."/>
            <person name="Kogle M.E."/>
            <person name="Kuo A."/>
            <person name="Riley R."/>
            <person name="Clum A."/>
            <person name="Nolan M."/>
            <person name="Lipzen A."/>
            <person name="Salamov A."/>
            <person name="Henrissat B."/>
            <person name="Wiebenga A."/>
            <person name="De Vries R.P."/>
            <person name="Grigoriev I.V."/>
            <person name="Mortensen U.H."/>
            <person name="Andersen M.R."/>
            <person name="Baker S.E."/>
        </authorList>
    </citation>
    <scope>NUCLEOTIDE SEQUENCE [LARGE SCALE GENOMIC DNA]</scope>
    <source>
        <strain evidence="2 3">IBT 23096</strain>
    </source>
</reference>
<dbReference type="EMBL" id="MSFO01000004">
    <property type="protein sequence ID" value="PLB49560.1"/>
    <property type="molecule type" value="Genomic_DNA"/>
</dbReference>
<feature type="region of interest" description="Disordered" evidence="1">
    <location>
        <begin position="353"/>
        <end position="387"/>
    </location>
</feature>
<evidence type="ECO:0000313" key="2">
    <source>
        <dbReference type="EMBL" id="PLB49560.1"/>
    </source>
</evidence>
<feature type="compositionally biased region" description="Low complexity" evidence="1">
    <location>
        <begin position="177"/>
        <end position="221"/>
    </location>
</feature>
<feature type="region of interest" description="Disordered" evidence="1">
    <location>
        <begin position="445"/>
        <end position="555"/>
    </location>
</feature>
<gene>
    <name evidence="2" type="ORF">P170DRAFT_188311</name>
</gene>
<feature type="compositionally biased region" description="Polar residues" evidence="1">
    <location>
        <begin position="487"/>
        <end position="497"/>
    </location>
</feature>
<name>A0A2I2G9K4_9EURO</name>
<feature type="region of interest" description="Disordered" evidence="1">
    <location>
        <begin position="109"/>
        <end position="133"/>
    </location>
</feature>
<feature type="region of interest" description="Disordered" evidence="1">
    <location>
        <begin position="407"/>
        <end position="430"/>
    </location>
</feature>
<feature type="compositionally biased region" description="Polar residues" evidence="1">
    <location>
        <begin position="287"/>
        <end position="301"/>
    </location>
</feature>
<accession>A0A2I2G9K4</accession>
<dbReference type="RefSeq" id="XP_024704862.1">
    <property type="nucleotide sequence ID" value="XM_024842695.1"/>
</dbReference>
<dbReference type="OrthoDB" id="5386674at2759"/>
<protein>
    <submittedName>
        <fullName evidence="2">Uncharacterized protein</fullName>
    </submittedName>
</protein>
<feature type="region of interest" description="Disordered" evidence="1">
    <location>
        <begin position="273"/>
        <end position="331"/>
    </location>
</feature>
<dbReference type="Proteomes" id="UP000234275">
    <property type="component" value="Unassembled WGS sequence"/>
</dbReference>
<feature type="compositionally biased region" description="Polar residues" evidence="1">
    <location>
        <begin position="601"/>
        <end position="630"/>
    </location>
</feature>
<feature type="region of interest" description="Disordered" evidence="1">
    <location>
        <begin position="740"/>
        <end position="784"/>
    </location>
</feature>
<evidence type="ECO:0000256" key="1">
    <source>
        <dbReference type="SAM" id="MobiDB-lite"/>
    </source>
</evidence>
<feature type="compositionally biased region" description="Polar residues" evidence="1">
    <location>
        <begin position="521"/>
        <end position="548"/>
    </location>
</feature>
<feature type="compositionally biased region" description="Basic and acidic residues" evidence="1">
    <location>
        <begin position="229"/>
        <end position="240"/>
    </location>
</feature>